<dbReference type="PANTHER" id="PTHR12984:SF3">
    <property type="entry name" value="N-TERMINAL KINASE-LIKE PROTEIN"/>
    <property type="match status" value="1"/>
</dbReference>
<accession>A0ABR2FBL7</accession>
<dbReference type="Proteomes" id="UP001472677">
    <property type="component" value="Unassembled WGS sequence"/>
</dbReference>
<dbReference type="Gene3D" id="1.25.10.10">
    <property type="entry name" value="Leucine-rich Repeat Variant"/>
    <property type="match status" value="1"/>
</dbReference>
<comment type="caution">
    <text evidence="1">The sequence shown here is derived from an EMBL/GenBank/DDBJ whole genome shotgun (WGS) entry which is preliminary data.</text>
</comment>
<dbReference type="InterPro" id="IPR011989">
    <property type="entry name" value="ARM-like"/>
</dbReference>
<dbReference type="InterPro" id="IPR051177">
    <property type="entry name" value="CIK-Related_Protein"/>
</dbReference>
<dbReference type="EMBL" id="JBBPBM010000007">
    <property type="protein sequence ID" value="KAK8575735.1"/>
    <property type="molecule type" value="Genomic_DNA"/>
</dbReference>
<dbReference type="PANTHER" id="PTHR12984">
    <property type="entry name" value="SCY1-RELATED S/T PROTEIN KINASE-LIKE"/>
    <property type="match status" value="1"/>
</dbReference>
<evidence type="ECO:0008006" key="3">
    <source>
        <dbReference type="Google" id="ProtNLM"/>
    </source>
</evidence>
<name>A0ABR2FBL7_9ROSI</name>
<organism evidence="1 2">
    <name type="scientific">Hibiscus sabdariffa</name>
    <name type="common">roselle</name>
    <dbReference type="NCBI Taxonomy" id="183260"/>
    <lineage>
        <taxon>Eukaryota</taxon>
        <taxon>Viridiplantae</taxon>
        <taxon>Streptophyta</taxon>
        <taxon>Embryophyta</taxon>
        <taxon>Tracheophyta</taxon>
        <taxon>Spermatophyta</taxon>
        <taxon>Magnoliopsida</taxon>
        <taxon>eudicotyledons</taxon>
        <taxon>Gunneridae</taxon>
        <taxon>Pentapetalae</taxon>
        <taxon>rosids</taxon>
        <taxon>malvids</taxon>
        <taxon>Malvales</taxon>
        <taxon>Malvaceae</taxon>
        <taxon>Malvoideae</taxon>
        <taxon>Hibiscus</taxon>
    </lineage>
</organism>
<keyword evidence="2" id="KW-1185">Reference proteome</keyword>
<reference evidence="1 2" key="1">
    <citation type="journal article" date="2024" name="G3 (Bethesda)">
        <title>Genome assembly of Hibiscus sabdariffa L. provides insights into metabolisms of medicinal natural products.</title>
        <authorList>
            <person name="Kim T."/>
        </authorList>
    </citation>
    <scope>NUCLEOTIDE SEQUENCE [LARGE SCALE GENOMIC DNA]</scope>
    <source>
        <strain evidence="1">TK-2024</strain>
        <tissue evidence="1">Old leaves</tissue>
    </source>
</reference>
<gene>
    <name evidence="1" type="ORF">V6N12_063400</name>
</gene>
<protein>
    <recommendedName>
        <fullName evidence="3">Protein kinase domain-containing protein</fullName>
    </recommendedName>
</protein>
<evidence type="ECO:0000313" key="1">
    <source>
        <dbReference type="EMBL" id="KAK8575735.1"/>
    </source>
</evidence>
<sequence>MQLNLPPLFHLNASFLTYRSSESATIASFLSSWQCLSGECWANGTATGPLLQYEWLIGSQYKPVELAKSDWVAIRKAPPWAIDSWGCLIYEIFSGMKLGETEELRDTSIPKPLLPDYQRLLSSLPSRRLNTSKLIDNSEIFQNKLVDTVHFMEILSLKDSVERDTFFRKLPTLAEQLRCQIVLNKIFPLLTSALEYGSAAAPALNALLKTGSRLSVEEFYLKHIVQYGEPLSAQVVDDQVYPHVATGLPIEVSFKVEEPAIRTNTTILLGNIASYLNMLEMLFFTNRFPMICEPVLLYSSNKVGLGNREIVGLRTKKQQLTCNREMRKTWNEEATIHICDESENYNLSRDLKSFLFHAIDKNFAYVSLRQQRDSRTPNKKATTHMQQRDETDWNEEATIHICDENTIHSYFSGKKAPYTGVVNLAYVSPRFLLGSQSFVMDASERSKFIVNLECPGDIIRFCNNAFKHCNDHLRNTGVLGHHKKDIESLSGMVRQAKVHGNACLESVVVMRTLDWKLHAFDVLSEYDGAKWNCYRTIAVNLLFVKTAIVSRKREELNRLRPEEPNTSSG</sequence>
<evidence type="ECO:0000313" key="2">
    <source>
        <dbReference type="Proteomes" id="UP001472677"/>
    </source>
</evidence>
<proteinExistence type="predicted"/>